<organism evidence="1 2">
    <name type="scientific">Roseiarcus fermentans</name>
    <dbReference type="NCBI Taxonomy" id="1473586"/>
    <lineage>
        <taxon>Bacteria</taxon>
        <taxon>Pseudomonadati</taxon>
        <taxon>Pseudomonadota</taxon>
        <taxon>Alphaproteobacteria</taxon>
        <taxon>Hyphomicrobiales</taxon>
        <taxon>Roseiarcaceae</taxon>
        <taxon>Roseiarcus</taxon>
    </lineage>
</organism>
<proteinExistence type="predicted"/>
<accession>A0A366FMM3</accession>
<keyword evidence="2" id="KW-1185">Reference proteome</keyword>
<evidence type="ECO:0000313" key="2">
    <source>
        <dbReference type="Proteomes" id="UP000253529"/>
    </source>
</evidence>
<dbReference type="RefSeq" id="WP_147262690.1">
    <property type="nucleotide sequence ID" value="NZ_QNRK01000007.1"/>
</dbReference>
<dbReference type="AlphaFoldDB" id="A0A366FMM3"/>
<evidence type="ECO:0000313" key="1">
    <source>
        <dbReference type="EMBL" id="RBP15892.1"/>
    </source>
</evidence>
<reference evidence="1 2" key="1">
    <citation type="submission" date="2018-06" db="EMBL/GenBank/DDBJ databases">
        <title>Genomic Encyclopedia of Type Strains, Phase IV (KMG-IV): sequencing the most valuable type-strain genomes for metagenomic binning, comparative biology and taxonomic classification.</title>
        <authorList>
            <person name="Goeker M."/>
        </authorList>
    </citation>
    <scope>NUCLEOTIDE SEQUENCE [LARGE SCALE GENOMIC DNA]</scope>
    <source>
        <strain evidence="1 2">DSM 24875</strain>
    </source>
</reference>
<name>A0A366FMM3_9HYPH</name>
<sequence length="139" mass="15927">MSEAPKNIVTDEDIYANNYHYFYNSLLILSEDSEAQCQVMGFYNVAWEIRDDMLNSGYTVLNTSPLQLSDDQKNCIRRLLERVADIPKSIFNVLNSKDAQLRAMNDPAWVPLREEAKQVISILTAETDRVNAILDIEHS</sequence>
<protein>
    <submittedName>
        <fullName evidence="1">Uncharacterized protein</fullName>
    </submittedName>
</protein>
<dbReference type="EMBL" id="QNRK01000007">
    <property type="protein sequence ID" value="RBP15892.1"/>
    <property type="molecule type" value="Genomic_DNA"/>
</dbReference>
<gene>
    <name evidence="1" type="ORF">DFR50_107162</name>
</gene>
<comment type="caution">
    <text evidence="1">The sequence shown here is derived from an EMBL/GenBank/DDBJ whole genome shotgun (WGS) entry which is preliminary data.</text>
</comment>
<dbReference type="Proteomes" id="UP000253529">
    <property type="component" value="Unassembled WGS sequence"/>
</dbReference>
<dbReference type="OrthoDB" id="8480148at2"/>